<evidence type="ECO:0000313" key="15">
    <source>
        <dbReference type="Proteomes" id="UP000298390"/>
    </source>
</evidence>
<accession>A0A4Y9XSL1</accession>
<dbReference type="SUPFAM" id="SSF52833">
    <property type="entry name" value="Thioredoxin-like"/>
    <property type="match status" value="1"/>
</dbReference>
<feature type="domain" description="MPN" evidence="12">
    <location>
        <begin position="53"/>
        <end position="190"/>
    </location>
</feature>
<dbReference type="InterPro" id="IPR036249">
    <property type="entry name" value="Thioredoxin-like_sf"/>
</dbReference>
<evidence type="ECO:0000256" key="5">
    <source>
        <dbReference type="ARBA" id="ARBA00022723"/>
    </source>
</evidence>
<dbReference type="PANTHER" id="PTHR10410">
    <property type="entry name" value="EUKARYOTIC TRANSLATION INITIATION FACTOR 3 -RELATED"/>
    <property type="match status" value="1"/>
</dbReference>
<dbReference type="Gene3D" id="3.40.30.10">
    <property type="entry name" value="Glutaredoxin"/>
    <property type="match status" value="1"/>
</dbReference>
<dbReference type="Proteomes" id="UP000298390">
    <property type="component" value="Unassembled WGS sequence"/>
</dbReference>
<reference evidence="14 15" key="1">
    <citation type="submission" date="2019-01" db="EMBL/GenBank/DDBJ databases">
        <title>Genome sequencing of the rare red list fungi Fomitopsis rosea.</title>
        <authorList>
            <person name="Buettner E."/>
            <person name="Kellner H."/>
        </authorList>
    </citation>
    <scope>NUCLEOTIDE SEQUENCE [LARGE SCALE GENOMIC DNA]</scope>
    <source>
        <strain evidence="14 15">DSM 105464</strain>
    </source>
</reference>
<evidence type="ECO:0000256" key="6">
    <source>
        <dbReference type="ARBA" id="ARBA00022790"/>
    </source>
</evidence>
<evidence type="ECO:0000256" key="4">
    <source>
        <dbReference type="ARBA" id="ARBA00022670"/>
    </source>
</evidence>
<dbReference type="Pfam" id="PF22041">
    <property type="entry name" value="GST_C_7"/>
    <property type="match status" value="1"/>
</dbReference>
<dbReference type="Pfam" id="PF13409">
    <property type="entry name" value="GST_N_2"/>
    <property type="match status" value="1"/>
</dbReference>
<evidence type="ECO:0000256" key="2">
    <source>
        <dbReference type="ARBA" id="ARBA00011098"/>
    </source>
</evidence>
<dbReference type="Gene3D" id="3.40.140.10">
    <property type="entry name" value="Cytidine Deaminase, domain 2"/>
    <property type="match status" value="1"/>
</dbReference>
<dbReference type="GO" id="GO:0046872">
    <property type="term" value="F:metal ion binding"/>
    <property type="evidence" value="ECO:0007669"/>
    <property type="project" value="UniProtKB-KW"/>
</dbReference>
<dbReference type="CDD" id="cd08069">
    <property type="entry name" value="MPN_RPN11_CSN5"/>
    <property type="match status" value="1"/>
</dbReference>
<feature type="region of interest" description="Disordered" evidence="11">
    <location>
        <begin position="275"/>
        <end position="313"/>
    </location>
</feature>
<keyword evidence="6" id="KW-0736">Signalosome</keyword>
<evidence type="ECO:0000256" key="8">
    <source>
        <dbReference type="ARBA" id="ARBA00022833"/>
    </source>
</evidence>
<evidence type="ECO:0000256" key="1">
    <source>
        <dbReference type="ARBA" id="ARBA00006008"/>
    </source>
</evidence>
<keyword evidence="8" id="KW-0862">Zinc</keyword>
<keyword evidence="5" id="KW-0479">Metal-binding</keyword>
<dbReference type="InterPro" id="IPR040961">
    <property type="entry name" value="CSN5_C"/>
</dbReference>
<dbReference type="PROSITE" id="PS50249">
    <property type="entry name" value="MPN"/>
    <property type="match status" value="1"/>
</dbReference>
<dbReference type="Gene3D" id="1.20.1050.10">
    <property type="match status" value="1"/>
</dbReference>
<dbReference type="GO" id="GO:0000338">
    <property type="term" value="P:protein deneddylation"/>
    <property type="evidence" value="ECO:0007669"/>
    <property type="project" value="UniProtKB-ARBA"/>
</dbReference>
<dbReference type="SMART" id="SM00232">
    <property type="entry name" value="JAB_MPN"/>
    <property type="match status" value="1"/>
</dbReference>
<evidence type="ECO:0000256" key="10">
    <source>
        <dbReference type="ARBA" id="ARBA00058010"/>
    </source>
</evidence>
<organism evidence="14 15">
    <name type="scientific">Rhodofomes roseus</name>
    <dbReference type="NCBI Taxonomy" id="34475"/>
    <lineage>
        <taxon>Eukaryota</taxon>
        <taxon>Fungi</taxon>
        <taxon>Dikarya</taxon>
        <taxon>Basidiomycota</taxon>
        <taxon>Agaricomycotina</taxon>
        <taxon>Agaricomycetes</taxon>
        <taxon>Polyporales</taxon>
        <taxon>Rhodofomes</taxon>
    </lineage>
</organism>
<dbReference type="Pfam" id="PF18323">
    <property type="entry name" value="CSN5_C"/>
    <property type="match status" value="1"/>
</dbReference>
<name>A0A4Y9XSL1_9APHY</name>
<comment type="subunit">
    <text evidence="2">Component of the COP9 signalosome (CSN) complex.</text>
</comment>
<evidence type="ECO:0000313" key="14">
    <source>
        <dbReference type="EMBL" id="TFY53130.1"/>
    </source>
</evidence>
<evidence type="ECO:0000256" key="7">
    <source>
        <dbReference type="ARBA" id="ARBA00022801"/>
    </source>
</evidence>
<comment type="caution">
    <text evidence="14">The sequence shown here is derived from an EMBL/GenBank/DDBJ whole genome shotgun (WGS) entry which is preliminary data.</text>
</comment>
<dbReference type="GO" id="GO:0008237">
    <property type="term" value="F:metallopeptidase activity"/>
    <property type="evidence" value="ECO:0007669"/>
    <property type="project" value="UniProtKB-KW"/>
</dbReference>
<dbReference type="InterPro" id="IPR036282">
    <property type="entry name" value="Glutathione-S-Trfase_C_sf"/>
</dbReference>
<evidence type="ECO:0000259" key="12">
    <source>
        <dbReference type="PROSITE" id="PS50249"/>
    </source>
</evidence>
<dbReference type="PROSITE" id="PS50404">
    <property type="entry name" value="GST_NTER"/>
    <property type="match status" value="1"/>
</dbReference>
<dbReference type="SUPFAM" id="SSF102712">
    <property type="entry name" value="JAB1/MPN domain"/>
    <property type="match status" value="1"/>
</dbReference>
<dbReference type="SUPFAM" id="SSF47616">
    <property type="entry name" value="GST C-terminal domain-like"/>
    <property type="match status" value="1"/>
</dbReference>
<keyword evidence="9" id="KW-0482">Metalloprotease</keyword>
<keyword evidence="7" id="KW-0378">Hydrolase</keyword>
<proteinExistence type="inferred from homology"/>
<dbReference type="EMBL" id="SEKV01000866">
    <property type="protein sequence ID" value="TFY53130.1"/>
    <property type="molecule type" value="Genomic_DNA"/>
</dbReference>
<dbReference type="GO" id="GO:0008180">
    <property type="term" value="C:COP9 signalosome"/>
    <property type="evidence" value="ECO:0007669"/>
    <property type="project" value="UniProtKB-KW"/>
</dbReference>
<dbReference type="InterPro" id="IPR050242">
    <property type="entry name" value="JAMM_MPN+_peptidase_M67A"/>
</dbReference>
<comment type="function">
    <text evidence="10">Catalytic Component of the COP9 signalosome (CSN) complex that acts as an regulator of the ubiquitin (Ubl) conjugation pathway by mediating the deneddylation of the cullin subunit of SCF-type E3 ubiquitin-protein ligase complexes.</text>
</comment>
<evidence type="ECO:0000259" key="13">
    <source>
        <dbReference type="PROSITE" id="PS50404"/>
    </source>
</evidence>
<evidence type="ECO:0000256" key="3">
    <source>
        <dbReference type="ARBA" id="ARBA00014880"/>
    </source>
</evidence>
<dbReference type="InterPro" id="IPR004045">
    <property type="entry name" value="Glutathione_S-Trfase_N"/>
</dbReference>
<evidence type="ECO:0000256" key="11">
    <source>
        <dbReference type="SAM" id="MobiDB-lite"/>
    </source>
</evidence>
<dbReference type="InterPro" id="IPR037518">
    <property type="entry name" value="MPN"/>
</dbReference>
<keyword evidence="4" id="KW-0645">Protease</keyword>
<dbReference type="FunFam" id="3.40.140.10:FF:000003">
    <property type="entry name" value="COP9 signalosome complex subunit 5"/>
    <property type="match status" value="1"/>
</dbReference>
<dbReference type="Pfam" id="PF01398">
    <property type="entry name" value="JAB"/>
    <property type="match status" value="1"/>
</dbReference>
<dbReference type="GO" id="GO:0006508">
    <property type="term" value="P:proteolysis"/>
    <property type="evidence" value="ECO:0007669"/>
    <property type="project" value="UniProtKB-KW"/>
</dbReference>
<dbReference type="InterPro" id="IPR054416">
    <property type="entry name" value="GST_UstS-like_C"/>
</dbReference>
<comment type="similarity">
    <text evidence="1">Belongs to the peptidase M67A family. CSN5 subfamily.</text>
</comment>
<gene>
    <name evidence="14" type="ORF">EVJ58_g9621</name>
</gene>
<protein>
    <recommendedName>
        <fullName evidence="3">COP9 signalosome complex subunit 5</fullName>
    </recommendedName>
</protein>
<sequence length="1442" mass="162238">MASSSTALKTFSLTNDILEVSPQDEIYRFDQAANRRLLQEAPWARDPHYFRVCKISAVALIKMVIHARSGVPYEIMGLMHGKIMDRTLVIVDSFALPVQGTETRVNAANEANEYMVQYIQGSERVGRYENAVGWYHSHPGYGCWLSGIDVNTQMTNQKYQDPFVAVVIDPNRTISAGKVDIGAFRTYPESYVPPEAGAGEYQSIPLSKIEDFGVHANQYYPLEVQVFKSSLDAELLGLLWNKYWVNTLSQSALISNRAYAASQLSDLAQKLTKAQTNVPNTKAPPPALKDDKAAKKEEKKKEDQNQLLKGAKDSEKLATEAQHGLIAQVLKDVIFSMRPQDAARRELDGDMSLIPRVKSIHLRSLTARLCLQDQLCLSTHELAIIQDSSEEDFASSSDDQIALDGSHDFTLDVLAELEDTDRNELTLSLSLTDRIPIEIHENVIDHMEWRMLRHAALVCRAWYLRAARGMYSSLEISSRRSYDLLVKQLHTSPRVERWLATTRQLSIIDVRSDTGKVYIPYLDSLPLVLAHALPALQVLDLITALRPIMHPTFYLALPNLNHVTRSCLRARLSLLVQLRRIVSAFSRLQELALHLQFEVPYPFSAQTHRLSDIVTQNRSPIRLQSLEITLVGGMACLPENRDAQESEVRNMRYMVTWLVSFGTCAGLRQLVLGIDASSDTAAEFPSTQANRLLEASGSCLTSFCERNIFTRGPCTNLMNNPALSYWEFDITVSYSTPFSSPPAEQWLAVAARLRARLSTIRSHKLAHIEVYCCVSTRGGCDEDELSKVAFRNSFDSQLRSLHDVMNQPYFEALEGVRVRTVVYYKQGHRHSKEWADTLTAATISGMLRPLFKPWESRGVVKFAYALDSSSAAGTDIALYVKIINIVGLPLCRLGDQYDSGNALLLHDIITRLPNVSELQLDNVDLDVHLPMDYLETGEELQSFSHLFPLPDLKSLRLSSVMVHSIHDITRLIAAFPRLSTLNIERALWWQDNSDSPLAPTELEDARGTLQHLGHLSLFTVPSPIDLLRRIQRFPSLQATRQFGWTTYVADEKRILLGLLRDSASSIRVLDLVTRYDCNNLDASEYANVQSLDLNLAASSHDLDAFCPSLPPFLTQLDATNLRELTLGFSLFRPTNMYWTFVDWAAMDAALVQLHARKPSLTVLIRIAFVPAAGLSDNVTADIAAPLVEYLPHTLRAQTRVGISIALLCKTWSPFTWRARFVLNYKKVPYTTEWVAFPDIGEVLSAVGAPPTSQSYPKYSVPAIIDASVDPPVVLSDSAIIADYLEKTYPKPSIYPHGREAQIRWSDAIMENVIRRMPFMVIPTTPKILPERDAEHFVGTRKMLFGVDVKDMVARSPEEEAERWQALEEGLNRLSALTDEIEHGERWLFGTVQGPGYADFVLAAMFIWFRLAGPEGGWERLEDLNGGKWKRHLAHVQEYQEVL</sequence>
<dbReference type="STRING" id="34475.A0A4Y9XSL1"/>
<feature type="domain" description="GST N-terminal" evidence="13">
    <location>
        <begin position="1202"/>
        <end position="1292"/>
    </location>
</feature>
<dbReference type="InterPro" id="IPR000555">
    <property type="entry name" value="JAMM/MPN+_dom"/>
</dbReference>
<feature type="compositionally biased region" description="Basic and acidic residues" evidence="11">
    <location>
        <begin position="288"/>
        <end position="313"/>
    </location>
</feature>
<evidence type="ECO:0000256" key="9">
    <source>
        <dbReference type="ARBA" id="ARBA00023049"/>
    </source>
</evidence>